<gene>
    <name evidence="3" type="ORF">UU54_C0002G0013</name>
</gene>
<feature type="compositionally biased region" description="Low complexity" evidence="1">
    <location>
        <begin position="84"/>
        <end position="98"/>
    </location>
</feature>
<organism evidence="3 4">
    <name type="scientific">Candidatus Yanofskybacteria bacterium GW2011_GWA2_41_22</name>
    <dbReference type="NCBI Taxonomy" id="1619023"/>
    <lineage>
        <taxon>Bacteria</taxon>
        <taxon>Candidatus Yanofskyibacteriota</taxon>
    </lineage>
</organism>
<feature type="region of interest" description="Disordered" evidence="1">
    <location>
        <begin position="84"/>
        <end position="168"/>
    </location>
</feature>
<evidence type="ECO:0000313" key="3">
    <source>
        <dbReference type="EMBL" id="KKS01640.1"/>
    </source>
</evidence>
<dbReference type="EMBL" id="LCBA01000002">
    <property type="protein sequence ID" value="KKS01640.1"/>
    <property type="molecule type" value="Genomic_DNA"/>
</dbReference>
<evidence type="ECO:0000313" key="4">
    <source>
        <dbReference type="Proteomes" id="UP000033903"/>
    </source>
</evidence>
<evidence type="ECO:0000256" key="1">
    <source>
        <dbReference type="SAM" id="MobiDB-lite"/>
    </source>
</evidence>
<feature type="compositionally biased region" description="Basic and acidic residues" evidence="1">
    <location>
        <begin position="118"/>
        <end position="131"/>
    </location>
</feature>
<accession>A0A0G0VKT7</accession>
<dbReference type="AlphaFoldDB" id="A0A0G0VKT7"/>
<feature type="compositionally biased region" description="Acidic residues" evidence="1">
    <location>
        <begin position="106"/>
        <end position="117"/>
    </location>
</feature>
<evidence type="ECO:0008006" key="5">
    <source>
        <dbReference type="Google" id="ProtNLM"/>
    </source>
</evidence>
<name>A0A0G0VKT7_9BACT</name>
<protein>
    <recommendedName>
        <fullName evidence="5">Baseplate protein J-like domain-containing protein</fullName>
    </recommendedName>
</protein>
<proteinExistence type="predicted"/>
<keyword evidence="2" id="KW-0472">Membrane</keyword>
<reference evidence="3 4" key="1">
    <citation type="journal article" date="2015" name="Nature">
        <title>rRNA introns, odd ribosomes, and small enigmatic genomes across a large radiation of phyla.</title>
        <authorList>
            <person name="Brown C.T."/>
            <person name="Hug L.A."/>
            <person name="Thomas B.C."/>
            <person name="Sharon I."/>
            <person name="Castelle C.J."/>
            <person name="Singh A."/>
            <person name="Wilkins M.J."/>
            <person name="Williams K.H."/>
            <person name="Banfield J.F."/>
        </authorList>
    </citation>
    <scope>NUCLEOTIDE SEQUENCE [LARGE SCALE GENOMIC DNA]</scope>
</reference>
<dbReference type="Proteomes" id="UP000033903">
    <property type="component" value="Unassembled WGS sequence"/>
</dbReference>
<keyword evidence="2" id="KW-1133">Transmembrane helix</keyword>
<comment type="caution">
    <text evidence="3">The sequence shown here is derived from an EMBL/GenBank/DDBJ whole genome shotgun (WGS) entry which is preliminary data.</text>
</comment>
<sequence length="644" mass="72140">MPSTKIINVLKDDKFEEILDIFKNTQAKEVIFVLPKKNNALKDEEHFIILSNEAQKADKTVSLLCSNPEINALGKRYDFDILMPKPSSSSSNKSPNKPIMLVNQIEPDEQRDEEDNDIFEKEEKDENKLEQDGDEKEDDEEKKKNKDEETEDENLSPAVSRENRTSDDFDIITTSAPFKTNRSLSEIIKSKDEDKINIKILQRKEQERGININKSQAEEKTNQIKSVWQFNDSYSESSRRKDDSLWNLINLSGKRFLKIKKIFGAGSPKYLVILCSGILILLFAAVFLISGSAKIDIKPQKKEINFSLKISASDKYSSVDTTFNKIPGQLFNIEEVATQTFQATGQREVAQKAKGAITVYNEYGTTPQTLIATTRFESPEGFIFRTLKTIVVPGTKVENGKIIPGSISVEIIADKPGPSYNISPSKFTIPAFKEKGDTDRYGKFYGQSSEPMKGGVSGMAKVITDSDYTNAISALTAAVKTAVAESLQTQTSGLKIINASAVTMKNPDSNARIDEATDSFIMTVSGFIKTIGFKQEDLNKILKQYAEKDSNITVVPDKLDVSFDKITLTDNNFLDFTVSVKGNGYAQINIQKILSDILGNNTAQIKNYFQNAKEITSAKVLLSPFWIKKIPKNKEKIRLNLIYD</sequence>
<keyword evidence="2" id="KW-0812">Transmembrane</keyword>
<evidence type="ECO:0000256" key="2">
    <source>
        <dbReference type="SAM" id="Phobius"/>
    </source>
</evidence>
<feature type="transmembrane region" description="Helical" evidence="2">
    <location>
        <begin position="270"/>
        <end position="289"/>
    </location>
</feature>